<keyword evidence="1" id="KW-0472">Membrane</keyword>
<keyword evidence="1" id="KW-0812">Transmembrane</keyword>
<gene>
    <name evidence="2" type="ORF">SAMN05877842_11196</name>
</gene>
<accession>A0A285UJA3</accession>
<keyword evidence="3" id="KW-1185">Reference proteome</keyword>
<feature type="transmembrane region" description="Helical" evidence="1">
    <location>
        <begin position="6"/>
        <end position="29"/>
    </location>
</feature>
<proteinExistence type="predicted"/>
<evidence type="ECO:0000256" key="1">
    <source>
        <dbReference type="SAM" id="Phobius"/>
    </source>
</evidence>
<evidence type="ECO:0000313" key="2">
    <source>
        <dbReference type="EMBL" id="SOC41970.1"/>
    </source>
</evidence>
<dbReference type="AlphaFoldDB" id="A0A285UJA3"/>
<reference evidence="3" key="1">
    <citation type="submission" date="2017-08" db="EMBL/GenBank/DDBJ databases">
        <authorList>
            <person name="Varghese N."/>
            <person name="Submissions S."/>
        </authorList>
    </citation>
    <scope>NUCLEOTIDE SEQUENCE [LARGE SCALE GENOMIC DNA]</scope>
    <source>
        <strain evidence="3">JC23</strain>
    </source>
</reference>
<dbReference type="RefSeq" id="WP_170949498.1">
    <property type="nucleotide sequence ID" value="NZ_OBQC01000011.1"/>
</dbReference>
<dbReference type="EMBL" id="OBQC01000011">
    <property type="protein sequence ID" value="SOC41970.1"/>
    <property type="molecule type" value="Genomic_DNA"/>
</dbReference>
<keyword evidence="1" id="KW-1133">Transmembrane helix</keyword>
<organism evidence="2 3">
    <name type="scientific">Ureibacillus acetophenoni</name>
    <dbReference type="NCBI Taxonomy" id="614649"/>
    <lineage>
        <taxon>Bacteria</taxon>
        <taxon>Bacillati</taxon>
        <taxon>Bacillota</taxon>
        <taxon>Bacilli</taxon>
        <taxon>Bacillales</taxon>
        <taxon>Caryophanaceae</taxon>
        <taxon>Ureibacillus</taxon>
    </lineage>
</organism>
<name>A0A285UJA3_9BACL</name>
<evidence type="ECO:0000313" key="3">
    <source>
        <dbReference type="Proteomes" id="UP000219252"/>
    </source>
</evidence>
<protein>
    <submittedName>
        <fullName evidence="2">Uncharacterized protein</fullName>
    </submittedName>
</protein>
<dbReference type="Proteomes" id="UP000219252">
    <property type="component" value="Unassembled WGS sequence"/>
</dbReference>
<sequence>MNGKKAAITVVSILVIAIILILIAFQVFFATYEPKKTMNEQSFEHVDEIMTTDLKI</sequence>